<organism evidence="2 3">
    <name type="scientific">Pseudoxanthomonas helianthi</name>
    <dbReference type="NCBI Taxonomy" id="1453541"/>
    <lineage>
        <taxon>Bacteria</taxon>
        <taxon>Pseudomonadati</taxon>
        <taxon>Pseudomonadota</taxon>
        <taxon>Gammaproteobacteria</taxon>
        <taxon>Lysobacterales</taxon>
        <taxon>Lysobacteraceae</taxon>
        <taxon>Pseudoxanthomonas</taxon>
    </lineage>
</organism>
<evidence type="ECO:0000313" key="2">
    <source>
        <dbReference type="EMBL" id="MBP3985807.1"/>
    </source>
</evidence>
<evidence type="ECO:0008006" key="4">
    <source>
        <dbReference type="Google" id="ProtNLM"/>
    </source>
</evidence>
<accession>A0A940X6J2</accession>
<keyword evidence="1" id="KW-1133">Transmembrane helix</keyword>
<feature type="transmembrane region" description="Helical" evidence="1">
    <location>
        <begin position="26"/>
        <end position="50"/>
    </location>
</feature>
<reference evidence="2" key="1">
    <citation type="journal article" date="2016" name="Int. J. Syst. Evol. Microbiol.">
        <title>Pseudoxanthomonas helianthi sp. nov., isolated from roots of Jerusalem artichoke (Helianthus tuberosus).</title>
        <authorList>
            <person name="Kittiwongwattana C."/>
            <person name="Thawai C."/>
        </authorList>
    </citation>
    <scope>NUCLEOTIDE SEQUENCE</scope>
    <source>
        <strain evidence="2">110414</strain>
    </source>
</reference>
<keyword evidence="1" id="KW-0812">Transmembrane</keyword>
<dbReference type="RefSeq" id="WP_210537683.1">
    <property type="nucleotide sequence ID" value="NZ_JAGKTC010000004.1"/>
</dbReference>
<keyword evidence="3" id="KW-1185">Reference proteome</keyword>
<dbReference type="AlphaFoldDB" id="A0A940X6J2"/>
<feature type="transmembrane region" description="Helical" evidence="1">
    <location>
        <begin position="115"/>
        <end position="138"/>
    </location>
</feature>
<dbReference type="EMBL" id="JAGKTC010000004">
    <property type="protein sequence ID" value="MBP3985807.1"/>
    <property type="molecule type" value="Genomic_DNA"/>
</dbReference>
<name>A0A940X6J2_9GAMM</name>
<dbReference type="Proteomes" id="UP000673447">
    <property type="component" value="Unassembled WGS sequence"/>
</dbReference>
<proteinExistence type="predicted"/>
<comment type="caution">
    <text evidence="2">The sequence shown here is derived from an EMBL/GenBank/DDBJ whole genome shotgun (WGS) entry which is preliminary data.</text>
</comment>
<feature type="transmembrane region" description="Helical" evidence="1">
    <location>
        <begin position="144"/>
        <end position="164"/>
    </location>
</feature>
<gene>
    <name evidence="2" type="ORF">J5837_15470</name>
</gene>
<protein>
    <recommendedName>
        <fullName evidence="4">Sodium:proline symporter</fullName>
    </recommendedName>
</protein>
<feature type="transmembrane region" description="Helical" evidence="1">
    <location>
        <begin position="81"/>
        <end position="103"/>
    </location>
</feature>
<evidence type="ECO:0000313" key="3">
    <source>
        <dbReference type="Proteomes" id="UP000673447"/>
    </source>
</evidence>
<reference evidence="2" key="2">
    <citation type="submission" date="2021-03" db="EMBL/GenBank/DDBJ databases">
        <authorList>
            <person name="Cao W."/>
        </authorList>
    </citation>
    <scope>NUCLEOTIDE SEQUENCE</scope>
    <source>
        <strain evidence="2">110414</strain>
    </source>
</reference>
<sequence>MSNFTERLHFRGLHFTVPGAHISGRAVVWAGLASGLVYLASLAILMPLFLGASPWAVPRVIAAMTQGSVALTPIDTFDMSVLLAAIVIHFVLSMAYALVFAFIGKGHSIAADTVAGAVFGLALYVVNYYLATSLFPWFEQMRNWATVVAHLAYGSVLGAVYAAYASGRIGHHPAAKD</sequence>
<evidence type="ECO:0000256" key="1">
    <source>
        <dbReference type="SAM" id="Phobius"/>
    </source>
</evidence>
<keyword evidence="1" id="KW-0472">Membrane</keyword>